<sequence length="274" mass="31551">MLNPDNYQDQLFNVCPRTAIANSPFNSKDHFHEYRFHDKANYCHNNTSTIKIVKQNSEANKILDSSVANDSKFENLKLNPGICDREKYQSKILNVANRPGKTELQHTKVKCKLDSNDILESSTVSTDSGYTEDDFVLTKKRRQSVVEMSKSSIVELVVFHERATNILNIKICHTIIDQVPVTKKNIGIFAVLNFGDIKPKRSKLFSFSYNMEWGAYIRFKKLTMRDLETGIVHITFYTSHRLGLSKICIGAAILDMKSFNYRLPNYKRLNIELK</sequence>
<evidence type="ECO:0000313" key="1">
    <source>
        <dbReference type="EMBL" id="KAK6185841.1"/>
    </source>
</evidence>
<proteinExistence type="predicted"/>
<keyword evidence="2" id="KW-1185">Reference proteome</keyword>
<organism evidence="1 2">
    <name type="scientific">Patella caerulea</name>
    <name type="common">Rayed Mediterranean limpet</name>
    <dbReference type="NCBI Taxonomy" id="87958"/>
    <lineage>
        <taxon>Eukaryota</taxon>
        <taxon>Metazoa</taxon>
        <taxon>Spiralia</taxon>
        <taxon>Lophotrochozoa</taxon>
        <taxon>Mollusca</taxon>
        <taxon>Gastropoda</taxon>
        <taxon>Patellogastropoda</taxon>
        <taxon>Patelloidea</taxon>
        <taxon>Patellidae</taxon>
        <taxon>Patella</taxon>
    </lineage>
</organism>
<dbReference type="Proteomes" id="UP001347796">
    <property type="component" value="Unassembled WGS sequence"/>
</dbReference>
<name>A0AAN8JYS8_PATCE</name>
<evidence type="ECO:0000313" key="2">
    <source>
        <dbReference type="Proteomes" id="UP001347796"/>
    </source>
</evidence>
<gene>
    <name evidence="1" type="ORF">SNE40_007987</name>
</gene>
<reference evidence="1 2" key="1">
    <citation type="submission" date="2024-01" db="EMBL/GenBank/DDBJ databases">
        <title>The genome of the rayed Mediterranean limpet Patella caerulea (Linnaeus, 1758).</title>
        <authorList>
            <person name="Anh-Thu Weber A."/>
            <person name="Halstead-Nussloch G."/>
        </authorList>
    </citation>
    <scope>NUCLEOTIDE SEQUENCE [LARGE SCALE GENOMIC DNA]</scope>
    <source>
        <strain evidence="1">AATW-2023a</strain>
        <tissue evidence="1">Whole specimen</tissue>
    </source>
</reference>
<protein>
    <submittedName>
        <fullName evidence="1">Uncharacterized protein</fullName>
    </submittedName>
</protein>
<dbReference type="EMBL" id="JAZGQO010000006">
    <property type="protein sequence ID" value="KAK6185841.1"/>
    <property type="molecule type" value="Genomic_DNA"/>
</dbReference>
<accession>A0AAN8JYS8</accession>
<dbReference type="AlphaFoldDB" id="A0AAN8JYS8"/>
<comment type="caution">
    <text evidence="1">The sequence shown here is derived from an EMBL/GenBank/DDBJ whole genome shotgun (WGS) entry which is preliminary data.</text>
</comment>